<dbReference type="Proteomes" id="UP000217771">
    <property type="component" value="Unassembled WGS sequence"/>
</dbReference>
<gene>
    <name evidence="1" type="ORF">CK498_10575</name>
</gene>
<dbReference type="OrthoDB" id="6181807at2"/>
<protein>
    <submittedName>
        <fullName evidence="1">Uncharacterized protein</fullName>
    </submittedName>
</protein>
<dbReference type="EMBL" id="NSKB01000004">
    <property type="protein sequence ID" value="PAU76451.1"/>
    <property type="molecule type" value="Genomic_DNA"/>
</dbReference>
<name>A0A2A2ESP3_9GAMM</name>
<accession>A0A2A2ESP3</accession>
<dbReference type="AlphaFoldDB" id="A0A2A2ESP3"/>
<keyword evidence="2" id="KW-1185">Reference proteome</keyword>
<proteinExistence type="predicted"/>
<comment type="caution">
    <text evidence="1">The sequence shown here is derived from an EMBL/GenBank/DDBJ whole genome shotgun (WGS) entry which is preliminary data.</text>
</comment>
<evidence type="ECO:0000313" key="2">
    <source>
        <dbReference type="Proteomes" id="UP000217771"/>
    </source>
</evidence>
<evidence type="ECO:0000313" key="1">
    <source>
        <dbReference type="EMBL" id="PAU76451.1"/>
    </source>
</evidence>
<reference evidence="1 2" key="1">
    <citation type="submission" date="2017-08" db="EMBL/GenBank/DDBJ databases">
        <title>Halomonas alkalisoli sp. nov., isolated from saline alkaline soil.</title>
        <authorList>
            <person name="Wang D."/>
            <person name="Zhang G."/>
        </authorList>
    </citation>
    <scope>NUCLEOTIDE SEQUENCE [LARGE SCALE GENOMIC DNA]</scope>
    <source>
        <strain evidence="1 2">WRN001</strain>
    </source>
</reference>
<organism evidence="1 2">
    <name type="scientific">Halomonas salipaludis</name>
    <dbReference type="NCBI Taxonomy" id="2032625"/>
    <lineage>
        <taxon>Bacteria</taxon>
        <taxon>Pseudomonadati</taxon>
        <taxon>Pseudomonadota</taxon>
        <taxon>Gammaproteobacteria</taxon>
        <taxon>Oceanospirillales</taxon>
        <taxon>Halomonadaceae</taxon>
        <taxon>Halomonas</taxon>
    </lineage>
</organism>
<sequence>MKVMHVTDVAQRDACLARLCAEHYGQSAGLTPLVVFAGTRRVLFAEEAARLLALVDAQGVPQALALLVLDEAGEGMTLRLACRLGDDDEPKRRLIAELALKAPLRVDAIDAEQEAFYQSCGISRWFGGEQGGRIGLAASHPATQLAALAATIKIDEQQVLRRFKHDAKAFEAEKQRFVEGLEAFPAALT</sequence>
<dbReference type="RefSeq" id="WP_095620846.1">
    <property type="nucleotide sequence ID" value="NZ_NSKB01000004.1"/>
</dbReference>